<evidence type="ECO:0000313" key="1">
    <source>
        <dbReference type="EMBL" id="POZ49558.1"/>
    </source>
</evidence>
<dbReference type="AlphaFoldDB" id="A0A2S5CFH2"/>
<accession>A0A2S5CFH2</accession>
<organism evidence="1 2">
    <name type="scientific">Methylovulum psychrotolerans</name>
    <dbReference type="NCBI Taxonomy" id="1704499"/>
    <lineage>
        <taxon>Bacteria</taxon>
        <taxon>Pseudomonadati</taxon>
        <taxon>Pseudomonadota</taxon>
        <taxon>Gammaproteobacteria</taxon>
        <taxon>Methylococcales</taxon>
        <taxon>Methylococcaceae</taxon>
        <taxon>Methylovulum</taxon>
    </lineage>
</organism>
<evidence type="ECO:0000313" key="2">
    <source>
        <dbReference type="Proteomes" id="UP000237423"/>
    </source>
</evidence>
<name>A0A2S5CFH2_9GAMM</name>
<protein>
    <submittedName>
        <fullName evidence="1">Uncharacterized protein</fullName>
    </submittedName>
</protein>
<gene>
    <name evidence="1" type="ORF">AADEFJLK_04674</name>
</gene>
<reference evidence="1 2" key="1">
    <citation type="submission" date="2017-11" db="EMBL/GenBank/DDBJ databases">
        <title>Draft Genome Sequence of Methylobacter psychrotolerans Sph1T, an Obligate Methanotroph from Low-Temperature Environments.</title>
        <authorList>
            <person name="Oshkin I.Y."/>
            <person name="Miroshnikov K."/>
            <person name="Belova S.E."/>
            <person name="Korzhenkov A."/>
            <person name="Toshchakov S.V."/>
            <person name="Dedysh S.N."/>
        </authorList>
    </citation>
    <scope>NUCLEOTIDE SEQUENCE [LARGE SCALE GENOMIC DNA]</scope>
    <source>
        <strain evidence="1 2">Sph1</strain>
    </source>
</reference>
<dbReference type="Proteomes" id="UP000237423">
    <property type="component" value="Unassembled WGS sequence"/>
</dbReference>
<dbReference type="EMBL" id="PGFZ01000065">
    <property type="protein sequence ID" value="POZ49558.1"/>
    <property type="molecule type" value="Genomic_DNA"/>
</dbReference>
<sequence>MFSYRINHNLWYSSNNLTALVVRGDTQEGYALSPLKILWDFSVVCLNSPILIFTRLLPMEYAGITLAVRL</sequence>
<proteinExistence type="predicted"/>
<comment type="caution">
    <text evidence="1">The sequence shown here is derived from an EMBL/GenBank/DDBJ whole genome shotgun (WGS) entry which is preliminary data.</text>
</comment>